<keyword evidence="2 4" id="KW-0238">DNA-binding</keyword>
<dbReference type="AlphaFoldDB" id="A0A850CGT8"/>
<dbReference type="EMBL" id="JABFXE010000902">
    <property type="protein sequence ID" value="NUQ91063.1"/>
    <property type="molecule type" value="Genomic_DNA"/>
</dbReference>
<dbReference type="InterPro" id="IPR036271">
    <property type="entry name" value="Tet_transcr_reg_TetR-rel_C_sf"/>
</dbReference>
<dbReference type="InterPro" id="IPR009057">
    <property type="entry name" value="Homeodomain-like_sf"/>
</dbReference>
<dbReference type="Proteomes" id="UP000574690">
    <property type="component" value="Unassembled WGS sequence"/>
</dbReference>
<evidence type="ECO:0000256" key="1">
    <source>
        <dbReference type="ARBA" id="ARBA00023015"/>
    </source>
</evidence>
<dbReference type="Gene3D" id="1.10.357.10">
    <property type="entry name" value="Tetracycline Repressor, domain 2"/>
    <property type="match status" value="1"/>
</dbReference>
<organism evidence="7 8">
    <name type="scientific">Glycomyces artemisiae</name>
    <dbReference type="NCBI Taxonomy" id="1076443"/>
    <lineage>
        <taxon>Bacteria</taxon>
        <taxon>Bacillati</taxon>
        <taxon>Actinomycetota</taxon>
        <taxon>Actinomycetes</taxon>
        <taxon>Glycomycetales</taxon>
        <taxon>Glycomycetaceae</taxon>
        <taxon>Glycomyces</taxon>
    </lineage>
</organism>
<evidence type="ECO:0000259" key="6">
    <source>
        <dbReference type="PROSITE" id="PS50977"/>
    </source>
</evidence>
<dbReference type="PANTHER" id="PTHR30055:SF234">
    <property type="entry name" value="HTH-TYPE TRANSCRIPTIONAL REGULATOR BETI"/>
    <property type="match status" value="1"/>
</dbReference>
<evidence type="ECO:0000313" key="8">
    <source>
        <dbReference type="Proteomes" id="UP000574690"/>
    </source>
</evidence>
<evidence type="ECO:0000256" key="2">
    <source>
        <dbReference type="ARBA" id="ARBA00023125"/>
    </source>
</evidence>
<protein>
    <submittedName>
        <fullName evidence="7">TetR/AcrR family transcriptional regulator</fullName>
    </submittedName>
</protein>
<sequence length="244" mass="26161">MSEVNRLERRKARTRAALLGAARTFIAEGRTNAPILEITQAADVGMGSFYNHFASKDELFQAAVEDALTVFGEALDRLSGGLDDPAAAFAQSFRLTGRLHRRHPELSKVLLHHGLSLTGPIKGLAPRAREAIGCGIDEGRFTVADPELALVVTAGAALSLAQLLHDCPERDDAAAADQVAEDLLRMLGVPAREAKELARLPLPSLDAFDLAQSQELDTEERRPVGRRHCGGGLPHPGTLIQPMG</sequence>
<gene>
    <name evidence="7" type="ORF">HOQ43_21680</name>
</gene>
<dbReference type="PROSITE" id="PS50977">
    <property type="entry name" value="HTH_TETR_2"/>
    <property type="match status" value="1"/>
</dbReference>
<dbReference type="Pfam" id="PF00440">
    <property type="entry name" value="TetR_N"/>
    <property type="match status" value="1"/>
</dbReference>
<reference evidence="7 8" key="1">
    <citation type="submission" date="2020-05" db="EMBL/GenBank/DDBJ databases">
        <title>DNA-SIP metagenomic assembled genomes.</title>
        <authorList>
            <person name="Yu J."/>
        </authorList>
    </citation>
    <scope>NUCLEOTIDE SEQUENCE [LARGE SCALE GENOMIC DNA]</scope>
    <source>
        <strain evidence="7">Bin5.27</strain>
    </source>
</reference>
<feature type="DNA-binding region" description="H-T-H motif" evidence="4">
    <location>
        <begin position="34"/>
        <end position="53"/>
    </location>
</feature>
<dbReference type="GO" id="GO:0003700">
    <property type="term" value="F:DNA-binding transcription factor activity"/>
    <property type="evidence" value="ECO:0007669"/>
    <property type="project" value="TreeGrafter"/>
</dbReference>
<accession>A0A850CGT8</accession>
<keyword evidence="1" id="KW-0805">Transcription regulation</keyword>
<evidence type="ECO:0000256" key="4">
    <source>
        <dbReference type="PROSITE-ProRule" id="PRU00335"/>
    </source>
</evidence>
<dbReference type="SUPFAM" id="SSF46689">
    <property type="entry name" value="Homeodomain-like"/>
    <property type="match status" value="1"/>
</dbReference>
<dbReference type="GO" id="GO:0000976">
    <property type="term" value="F:transcription cis-regulatory region binding"/>
    <property type="evidence" value="ECO:0007669"/>
    <property type="project" value="TreeGrafter"/>
</dbReference>
<feature type="domain" description="HTH tetR-type" evidence="6">
    <location>
        <begin position="12"/>
        <end position="71"/>
    </location>
</feature>
<keyword evidence="3" id="KW-0804">Transcription</keyword>
<dbReference type="PANTHER" id="PTHR30055">
    <property type="entry name" value="HTH-TYPE TRANSCRIPTIONAL REGULATOR RUTR"/>
    <property type="match status" value="1"/>
</dbReference>
<evidence type="ECO:0000256" key="3">
    <source>
        <dbReference type="ARBA" id="ARBA00023163"/>
    </source>
</evidence>
<dbReference type="SUPFAM" id="SSF48498">
    <property type="entry name" value="Tetracyclin repressor-like, C-terminal domain"/>
    <property type="match status" value="1"/>
</dbReference>
<name>A0A850CGT8_9ACTN</name>
<dbReference type="Pfam" id="PF21306">
    <property type="entry name" value="TetR_C_40"/>
    <property type="match status" value="1"/>
</dbReference>
<dbReference type="InterPro" id="IPR050109">
    <property type="entry name" value="HTH-type_TetR-like_transc_reg"/>
</dbReference>
<evidence type="ECO:0000313" key="7">
    <source>
        <dbReference type="EMBL" id="NUQ91063.1"/>
    </source>
</evidence>
<proteinExistence type="predicted"/>
<dbReference type="InterPro" id="IPR001647">
    <property type="entry name" value="HTH_TetR"/>
</dbReference>
<dbReference type="InterPro" id="IPR049513">
    <property type="entry name" value="TetR_C_40"/>
</dbReference>
<comment type="caution">
    <text evidence="7">The sequence shown here is derived from an EMBL/GenBank/DDBJ whole genome shotgun (WGS) entry which is preliminary data.</text>
</comment>
<evidence type="ECO:0000256" key="5">
    <source>
        <dbReference type="SAM" id="MobiDB-lite"/>
    </source>
</evidence>
<feature type="region of interest" description="Disordered" evidence="5">
    <location>
        <begin position="218"/>
        <end position="244"/>
    </location>
</feature>